<sequence length="70" mass="8419">MKKSNSNNNEKEKTPKFINNWSSDYRNDGKQKLINLESSSSLLIVYIQSIMEHLRHLRFLFSNKRKVKYQ</sequence>
<organism evidence="2 3">
    <name type="scientific">Dermatophagoides pteronyssinus</name>
    <name type="common">European house dust mite</name>
    <dbReference type="NCBI Taxonomy" id="6956"/>
    <lineage>
        <taxon>Eukaryota</taxon>
        <taxon>Metazoa</taxon>
        <taxon>Ecdysozoa</taxon>
        <taxon>Arthropoda</taxon>
        <taxon>Chelicerata</taxon>
        <taxon>Arachnida</taxon>
        <taxon>Acari</taxon>
        <taxon>Acariformes</taxon>
        <taxon>Sarcoptiformes</taxon>
        <taxon>Astigmata</taxon>
        <taxon>Psoroptidia</taxon>
        <taxon>Analgoidea</taxon>
        <taxon>Pyroglyphidae</taxon>
        <taxon>Dermatophagoidinae</taxon>
        <taxon>Dermatophagoides</taxon>
    </lineage>
</organism>
<accession>A0ABQ8IPL6</accession>
<protein>
    <submittedName>
        <fullName evidence="2">Uncharacterized protein</fullName>
    </submittedName>
</protein>
<keyword evidence="3" id="KW-1185">Reference proteome</keyword>
<dbReference type="Proteomes" id="UP000887458">
    <property type="component" value="Unassembled WGS sequence"/>
</dbReference>
<feature type="region of interest" description="Disordered" evidence="1">
    <location>
        <begin position="1"/>
        <end position="21"/>
    </location>
</feature>
<reference evidence="2 3" key="1">
    <citation type="journal article" date="2018" name="J. Allergy Clin. Immunol.">
        <title>High-quality assembly of Dermatophagoides pteronyssinus genome and transcriptome reveals a wide range of novel allergens.</title>
        <authorList>
            <person name="Liu X.Y."/>
            <person name="Yang K.Y."/>
            <person name="Wang M.Q."/>
            <person name="Kwok J.S."/>
            <person name="Zeng X."/>
            <person name="Yang Z."/>
            <person name="Xiao X.J."/>
            <person name="Lau C.P."/>
            <person name="Li Y."/>
            <person name="Huang Z.M."/>
            <person name="Ba J.G."/>
            <person name="Yim A.K."/>
            <person name="Ouyang C.Y."/>
            <person name="Ngai S.M."/>
            <person name="Chan T.F."/>
            <person name="Leung E.L."/>
            <person name="Liu L."/>
            <person name="Liu Z.G."/>
            <person name="Tsui S.K."/>
        </authorList>
    </citation>
    <scope>NUCLEOTIDE SEQUENCE [LARGE SCALE GENOMIC DNA]</scope>
    <source>
        <strain evidence="2">Derp</strain>
    </source>
</reference>
<comment type="caution">
    <text evidence="2">The sequence shown here is derived from an EMBL/GenBank/DDBJ whole genome shotgun (WGS) entry which is preliminary data.</text>
</comment>
<dbReference type="EMBL" id="NJHN03000131">
    <property type="protein sequence ID" value="KAH9412358.1"/>
    <property type="molecule type" value="Genomic_DNA"/>
</dbReference>
<reference evidence="2 3" key="2">
    <citation type="journal article" date="2022" name="Mol. Biol. Evol.">
        <title>Comparative Genomics Reveals Insights into the Divergent Evolution of Astigmatic Mites and Household Pest Adaptations.</title>
        <authorList>
            <person name="Xiong Q."/>
            <person name="Wan A.T."/>
            <person name="Liu X."/>
            <person name="Fung C.S."/>
            <person name="Xiao X."/>
            <person name="Malainual N."/>
            <person name="Hou J."/>
            <person name="Wang L."/>
            <person name="Wang M."/>
            <person name="Yang K.Y."/>
            <person name="Cui Y."/>
            <person name="Leung E.L."/>
            <person name="Nong W."/>
            <person name="Shin S.K."/>
            <person name="Au S.W."/>
            <person name="Jeong K.Y."/>
            <person name="Chew F.T."/>
            <person name="Hui J.H."/>
            <person name="Leung T.F."/>
            <person name="Tungtrongchitr A."/>
            <person name="Zhong N."/>
            <person name="Liu Z."/>
            <person name="Tsui S.K."/>
        </authorList>
    </citation>
    <scope>NUCLEOTIDE SEQUENCE [LARGE SCALE GENOMIC DNA]</scope>
    <source>
        <strain evidence="2">Derp</strain>
    </source>
</reference>
<gene>
    <name evidence="2" type="ORF">DERP_013599</name>
</gene>
<evidence type="ECO:0000313" key="3">
    <source>
        <dbReference type="Proteomes" id="UP000887458"/>
    </source>
</evidence>
<evidence type="ECO:0000313" key="2">
    <source>
        <dbReference type="EMBL" id="KAH9412358.1"/>
    </source>
</evidence>
<name>A0ABQ8IPL6_DERPT</name>
<proteinExistence type="predicted"/>
<evidence type="ECO:0000256" key="1">
    <source>
        <dbReference type="SAM" id="MobiDB-lite"/>
    </source>
</evidence>